<dbReference type="Proteomes" id="UP000308671">
    <property type="component" value="Unassembled WGS sequence"/>
</dbReference>
<keyword evidence="2" id="KW-1185">Reference proteome</keyword>
<reference evidence="1 2" key="1">
    <citation type="submission" date="2017-12" db="EMBL/GenBank/DDBJ databases">
        <title>Comparative genomics of Botrytis spp.</title>
        <authorList>
            <person name="Valero-Jimenez C.A."/>
            <person name="Tapia P."/>
            <person name="Veloso J."/>
            <person name="Silva-Moreno E."/>
            <person name="Staats M."/>
            <person name="Valdes J.H."/>
            <person name="Van Kan J.A.L."/>
        </authorList>
    </citation>
    <scope>NUCLEOTIDE SEQUENCE [LARGE SCALE GENOMIC DNA]</scope>
    <source>
        <strain evidence="1 2">MUCL435</strain>
    </source>
</reference>
<dbReference type="AlphaFoldDB" id="A0A4S8R0D9"/>
<sequence>MSSNNTIPNTPDGWLQYSTSHSLSTLPQRSNIVAQHSKYVVRDIYVDASTAILASTSQFTQIFADVMAFPTPGIKISIPKNGIIYLISRVVTASGPFTITLNPASTNESAFTIYGSTFDQSISYKLNSSSTTPAIPLDLSPASGNLGAQIDIKNGEATLTYLTKYDDLSMTDIEFTKCLVTQLRIASIFFWTQSSLSLDLTSHVARATATSATGVLLNLQAHALGQQISSSVLTGPNINYVPVLTLSTYKLVLDDVIATASAFETQYNRFADRAAAIADQKIAWKAMLDQDEGNITLQQTLVTNSLARWNNATDILNSAEATMRSHQLDIRNKESDFNLGIQEWKREQIIDTIVDVFQAIFGERLEPRMMSDPERFATAIGEIAIGDPEAAAAAPAAAESAIKVVSEAGSVTNLFLKPETIEGIKGGTEAILKLYERTSAAVNDVATVDLNSAGGDVSGEDQSNADLAAIVSIAAWDEWMIQSDEQMAYAADQKIEGAGAYQAELRRHAIDGKLLVQAKAQSVKIGQEYVQLWLQLQATKSNAARLQQLYDTYDGEQDAALEAQGYFYDRVSMLRTNIMIYMRDAIWAYKYYTLSDSTIVLDPLKTIVEYQEDSEMILQEVTACKENYSSDFTPFIPTMQTIDLPLNYRTSVVTALQSSSNSVTITLSPSTLTSSISSTADESSSLPPITGPFIDGSRFRVFGMRAFLLGATPKPSAFSSSTSRATIRLQICTSGIYTDIREGIIYGFTIKPLSRPFEYTVARDGTADLPPVKDSIIKSSDYVDPTAFAQWTVKIMNPGDLDLSGLTGLKLYWEGNARFD</sequence>
<accession>A0A4S8R0D9</accession>
<proteinExistence type="predicted"/>
<gene>
    <name evidence="1" type="ORF">BGAL_0310g00020</name>
</gene>
<protein>
    <submittedName>
        <fullName evidence="1">Uncharacterized protein</fullName>
    </submittedName>
</protein>
<name>A0A4S8R0D9_9HELO</name>
<comment type="caution">
    <text evidence="1">The sequence shown here is derived from an EMBL/GenBank/DDBJ whole genome shotgun (WGS) entry which is preliminary data.</text>
</comment>
<dbReference type="EMBL" id="PQXL01000310">
    <property type="protein sequence ID" value="THV47439.1"/>
    <property type="molecule type" value="Genomic_DNA"/>
</dbReference>
<dbReference type="PANTHER" id="PTHR34714:SF2">
    <property type="entry name" value="EGF-LIKE DOMAIN-CONTAINING PROTEIN"/>
    <property type="match status" value="1"/>
</dbReference>
<organism evidence="1 2">
    <name type="scientific">Botrytis galanthina</name>
    <dbReference type="NCBI Taxonomy" id="278940"/>
    <lineage>
        <taxon>Eukaryota</taxon>
        <taxon>Fungi</taxon>
        <taxon>Dikarya</taxon>
        <taxon>Ascomycota</taxon>
        <taxon>Pezizomycotina</taxon>
        <taxon>Leotiomycetes</taxon>
        <taxon>Helotiales</taxon>
        <taxon>Sclerotiniaceae</taxon>
        <taxon>Botrytis</taxon>
    </lineage>
</organism>
<evidence type="ECO:0000313" key="1">
    <source>
        <dbReference type="EMBL" id="THV47439.1"/>
    </source>
</evidence>
<dbReference type="PANTHER" id="PTHR34714">
    <property type="entry name" value="EGF-LIKE DOMAIN-CONTAINING PROTEIN"/>
    <property type="match status" value="1"/>
</dbReference>
<dbReference type="OrthoDB" id="3509531at2759"/>
<evidence type="ECO:0000313" key="2">
    <source>
        <dbReference type="Proteomes" id="UP000308671"/>
    </source>
</evidence>